<dbReference type="InterPro" id="IPR000868">
    <property type="entry name" value="Isochorismatase-like_dom"/>
</dbReference>
<comment type="caution">
    <text evidence="4">The sequence shown here is derived from an EMBL/GenBank/DDBJ whole genome shotgun (WGS) entry which is preliminary data.</text>
</comment>
<sequence length="211" mass="22188">MTTPHRALVLVDIQQEYFSGPMEIQYPAPSDSIQKIASAIDAATAHGIPIVVVQHSAGTEAPVFNPTLPGYALHPDIEERRTSEWKAITKQYGSVFAGTDLLDWLHENAIDTITLVGYMTNNCILASAADAETHAMGAEVLSDATGAISIGNDAGYADAPTVHRTLMAVLNSNFAAVEPTATWIAALSAGHALSKDNLPTSAMAGAALFSK</sequence>
<gene>
    <name evidence="3" type="ORF">BJ972_002175</name>
    <name evidence="4" type="ORF">ESP50_02875</name>
</gene>
<dbReference type="Gene3D" id="3.40.50.850">
    <property type="entry name" value="Isochorismatase-like"/>
    <property type="match status" value="1"/>
</dbReference>
<dbReference type="Proteomes" id="UP000292686">
    <property type="component" value="Unassembled WGS sequence"/>
</dbReference>
<dbReference type="RefSeq" id="WP_129172406.1">
    <property type="nucleotide sequence ID" value="NZ_JACCBI010000001.1"/>
</dbReference>
<evidence type="ECO:0000313" key="5">
    <source>
        <dbReference type="Proteomes" id="UP000292686"/>
    </source>
</evidence>
<proteinExistence type="predicted"/>
<dbReference type="EMBL" id="JACCBI010000001">
    <property type="protein sequence ID" value="NYD67656.1"/>
    <property type="molecule type" value="Genomic_DNA"/>
</dbReference>
<keyword evidence="5" id="KW-1185">Reference proteome</keyword>
<dbReference type="InterPro" id="IPR036380">
    <property type="entry name" value="Isochorismatase-like_sf"/>
</dbReference>
<accession>A0A4Q2MDJ8</accession>
<dbReference type="SUPFAM" id="SSF52499">
    <property type="entry name" value="Isochorismatase-like hydrolases"/>
    <property type="match status" value="1"/>
</dbReference>
<feature type="domain" description="Isochorismatase-like" evidence="2">
    <location>
        <begin position="7"/>
        <end position="154"/>
    </location>
</feature>
<protein>
    <submittedName>
        <fullName evidence="4">Isochorismatase family protein</fullName>
    </submittedName>
    <submittedName>
        <fullName evidence="3">Nicotinamidase-related amidase</fullName>
    </submittedName>
</protein>
<evidence type="ECO:0000313" key="6">
    <source>
        <dbReference type="Proteomes" id="UP000581087"/>
    </source>
</evidence>
<keyword evidence="1" id="KW-0378">Hydrolase</keyword>
<dbReference type="PANTHER" id="PTHR43540">
    <property type="entry name" value="PEROXYUREIDOACRYLATE/UREIDOACRYLATE AMIDOHYDROLASE-RELATED"/>
    <property type="match status" value="1"/>
</dbReference>
<evidence type="ECO:0000259" key="2">
    <source>
        <dbReference type="Pfam" id="PF00857"/>
    </source>
</evidence>
<evidence type="ECO:0000313" key="4">
    <source>
        <dbReference type="EMBL" id="RXZ88142.1"/>
    </source>
</evidence>
<dbReference type="AlphaFoldDB" id="A0A4Q2MDJ8"/>
<organism evidence="4 5">
    <name type="scientific">Agromyces atrinae</name>
    <dbReference type="NCBI Taxonomy" id="592376"/>
    <lineage>
        <taxon>Bacteria</taxon>
        <taxon>Bacillati</taxon>
        <taxon>Actinomycetota</taxon>
        <taxon>Actinomycetes</taxon>
        <taxon>Micrococcales</taxon>
        <taxon>Microbacteriaceae</taxon>
        <taxon>Agromyces</taxon>
    </lineage>
</organism>
<dbReference type="Proteomes" id="UP000581087">
    <property type="component" value="Unassembled WGS sequence"/>
</dbReference>
<name>A0A4Q2MDJ8_9MICO</name>
<dbReference type="EMBL" id="SDPM01000001">
    <property type="protein sequence ID" value="RXZ88142.1"/>
    <property type="molecule type" value="Genomic_DNA"/>
</dbReference>
<dbReference type="OrthoDB" id="9794942at2"/>
<evidence type="ECO:0000256" key="1">
    <source>
        <dbReference type="ARBA" id="ARBA00022801"/>
    </source>
</evidence>
<evidence type="ECO:0000313" key="3">
    <source>
        <dbReference type="EMBL" id="NYD67656.1"/>
    </source>
</evidence>
<dbReference type="Pfam" id="PF00857">
    <property type="entry name" value="Isochorismatase"/>
    <property type="match status" value="1"/>
</dbReference>
<dbReference type="GO" id="GO:0016787">
    <property type="term" value="F:hydrolase activity"/>
    <property type="evidence" value="ECO:0007669"/>
    <property type="project" value="UniProtKB-KW"/>
</dbReference>
<dbReference type="PANTHER" id="PTHR43540:SF6">
    <property type="entry name" value="ISOCHORISMATASE-LIKE DOMAIN-CONTAINING PROTEIN"/>
    <property type="match status" value="1"/>
</dbReference>
<reference evidence="3 6" key="2">
    <citation type="submission" date="2020-07" db="EMBL/GenBank/DDBJ databases">
        <title>Sequencing the genomes of 1000 actinobacteria strains.</title>
        <authorList>
            <person name="Klenk H.-P."/>
        </authorList>
    </citation>
    <scope>NUCLEOTIDE SEQUENCE [LARGE SCALE GENOMIC DNA]</scope>
    <source>
        <strain evidence="3 6">DSM 23870</strain>
    </source>
</reference>
<reference evidence="4 5" key="1">
    <citation type="submission" date="2019-01" db="EMBL/GenBank/DDBJ databases">
        <title>Agromyces.</title>
        <authorList>
            <person name="Li J."/>
        </authorList>
    </citation>
    <scope>NUCLEOTIDE SEQUENCE [LARGE SCALE GENOMIC DNA]</scope>
    <source>
        <strain evidence="4 5">DSM 23870</strain>
    </source>
</reference>
<dbReference type="InterPro" id="IPR050272">
    <property type="entry name" value="Isochorismatase-like_hydrls"/>
</dbReference>